<comment type="caution">
    <text evidence="2">The sequence shown here is derived from an EMBL/GenBank/DDBJ whole genome shotgun (WGS) entry which is preliminary data.</text>
</comment>
<feature type="non-terminal residue" evidence="2">
    <location>
        <position position="1"/>
    </location>
</feature>
<keyword evidence="3" id="KW-1185">Reference proteome</keyword>
<dbReference type="EMBL" id="WIXE01021329">
    <property type="protein sequence ID" value="KAK5968484.1"/>
    <property type="molecule type" value="Genomic_DNA"/>
</dbReference>
<organism evidence="2 3">
    <name type="scientific">Trichostrongylus colubriformis</name>
    <name type="common">Black scour worm</name>
    <dbReference type="NCBI Taxonomy" id="6319"/>
    <lineage>
        <taxon>Eukaryota</taxon>
        <taxon>Metazoa</taxon>
        <taxon>Ecdysozoa</taxon>
        <taxon>Nematoda</taxon>
        <taxon>Chromadorea</taxon>
        <taxon>Rhabditida</taxon>
        <taxon>Rhabditina</taxon>
        <taxon>Rhabditomorpha</taxon>
        <taxon>Strongyloidea</taxon>
        <taxon>Trichostrongylidae</taxon>
        <taxon>Trichostrongylus</taxon>
    </lineage>
</organism>
<dbReference type="SUPFAM" id="SSF55797">
    <property type="entry name" value="PR-1-like"/>
    <property type="match status" value="1"/>
</dbReference>
<dbReference type="Gene3D" id="3.40.33.10">
    <property type="entry name" value="CAP"/>
    <property type="match status" value="1"/>
</dbReference>
<evidence type="ECO:0000313" key="3">
    <source>
        <dbReference type="Proteomes" id="UP001331761"/>
    </source>
</evidence>
<proteinExistence type="predicted"/>
<dbReference type="InterPro" id="IPR035940">
    <property type="entry name" value="CAP_sf"/>
</dbReference>
<dbReference type="AlphaFoldDB" id="A0AAN8F3F4"/>
<dbReference type="Proteomes" id="UP001331761">
    <property type="component" value="Unassembled WGS sequence"/>
</dbReference>
<feature type="domain" description="SCP" evidence="1">
    <location>
        <begin position="5"/>
        <end position="69"/>
    </location>
</feature>
<evidence type="ECO:0000313" key="2">
    <source>
        <dbReference type="EMBL" id="KAK5968484.1"/>
    </source>
</evidence>
<sequence length="110" mass="12063">KTNFTSIKAIRSWWDSRQRIDGDVMDALMANKNVTNPAPEFIELTRGNYTHVGCAVAEGVQDYKVVCAYKLRGSPGAGYYITGNPCSLCVYSTCNPTDGLCVPTEILSDF</sequence>
<reference evidence="2 3" key="1">
    <citation type="submission" date="2019-10" db="EMBL/GenBank/DDBJ databases">
        <title>Assembly and Annotation for the nematode Trichostrongylus colubriformis.</title>
        <authorList>
            <person name="Martin J."/>
        </authorList>
    </citation>
    <scope>NUCLEOTIDE SEQUENCE [LARGE SCALE GENOMIC DNA]</scope>
    <source>
        <strain evidence="2">G859</strain>
        <tissue evidence="2">Whole worm</tissue>
    </source>
</reference>
<accession>A0AAN8F3F4</accession>
<dbReference type="Pfam" id="PF00188">
    <property type="entry name" value="CAP"/>
    <property type="match status" value="1"/>
</dbReference>
<name>A0AAN8F3F4_TRICO</name>
<dbReference type="InterPro" id="IPR014044">
    <property type="entry name" value="CAP_dom"/>
</dbReference>
<gene>
    <name evidence="2" type="ORF">GCK32_020371</name>
</gene>
<evidence type="ECO:0000259" key="1">
    <source>
        <dbReference type="Pfam" id="PF00188"/>
    </source>
</evidence>
<protein>
    <recommendedName>
        <fullName evidence="1">SCP domain-containing protein</fullName>
    </recommendedName>
</protein>